<dbReference type="RefSeq" id="XP_062696537.1">
    <property type="nucleotide sequence ID" value="XM_062840473.1"/>
</dbReference>
<proteinExistence type="predicted"/>
<dbReference type="Proteomes" id="UP001285908">
    <property type="component" value="Unassembled WGS sequence"/>
</dbReference>
<name>A0AAJ0IER9_9PEZI</name>
<keyword evidence="2" id="KW-1185">Reference proteome</keyword>
<comment type="caution">
    <text evidence="1">The sequence shown here is derived from an EMBL/GenBank/DDBJ whole genome shotgun (WGS) entry which is preliminary data.</text>
</comment>
<feature type="non-terminal residue" evidence="1">
    <location>
        <position position="174"/>
    </location>
</feature>
<dbReference type="EMBL" id="JAULSX010000001">
    <property type="protein sequence ID" value="KAK3498904.1"/>
    <property type="molecule type" value="Genomic_DNA"/>
</dbReference>
<evidence type="ECO:0000313" key="2">
    <source>
        <dbReference type="Proteomes" id="UP001285908"/>
    </source>
</evidence>
<accession>A0AAJ0IER9</accession>
<reference evidence="1 2" key="1">
    <citation type="journal article" date="2023" name="Mol. Phylogenet. Evol.">
        <title>Genome-scale phylogeny and comparative genomics of the fungal order Sordariales.</title>
        <authorList>
            <person name="Hensen N."/>
            <person name="Bonometti L."/>
            <person name="Westerberg I."/>
            <person name="Brannstrom I.O."/>
            <person name="Guillou S."/>
            <person name="Cros-Aarteil S."/>
            <person name="Calhoun S."/>
            <person name="Haridas S."/>
            <person name="Kuo A."/>
            <person name="Mondo S."/>
            <person name="Pangilinan J."/>
            <person name="Riley R."/>
            <person name="LaButti K."/>
            <person name="Andreopoulos B."/>
            <person name="Lipzen A."/>
            <person name="Chen C."/>
            <person name="Yan M."/>
            <person name="Daum C."/>
            <person name="Ng V."/>
            <person name="Clum A."/>
            <person name="Steindorff A."/>
            <person name="Ohm R.A."/>
            <person name="Martin F."/>
            <person name="Silar P."/>
            <person name="Natvig D.O."/>
            <person name="Lalanne C."/>
            <person name="Gautier V."/>
            <person name="Ament-Velasquez S.L."/>
            <person name="Kruys A."/>
            <person name="Hutchinson M.I."/>
            <person name="Powell A.J."/>
            <person name="Barry K."/>
            <person name="Miller A.N."/>
            <person name="Grigoriev I.V."/>
            <person name="Debuchy R."/>
            <person name="Gladieux P."/>
            <person name="Hiltunen Thoren M."/>
            <person name="Johannesson H."/>
        </authorList>
    </citation>
    <scope>NUCLEOTIDE SEQUENCE [LARGE SCALE GENOMIC DNA]</scope>
    <source>
        <strain evidence="1 2">FGSC 10403</strain>
    </source>
</reference>
<protein>
    <submittedName>
        <fullName evidence="1">Uncharacterized protein</fullName>
    </submittedName>
</protein>
<dbReference type="AlphaFoldDB" id="A0AAJ0IER9"/>
<feature type="non-terminal residue" evidence="1">
    <location>
        <position position="1"/>
    </location>
</feature>
<sequence>YIYRGSPTISCPASSCSLLSILINKFTTILAYPRNHLLTSTLYPNDKHHNSLSNIKQPRRDTATFANEGPPATYLSLGVGKGRKEAVNVIMGKDDRLLVVVERRLHCSDTEDLWTTNCPGLIQTLKNIANVSCLYDVPATIPAVRLSPVNKPGVNLLLTKARKENEGRTERALG</sequence>
<organism evidence="1 2">
    <name type="scientific">Neurospora hispaniola</name>
    <dbReference type="NCBI Taxonomy" id="588809"/>
    <lineage>
        <taxon>Eukaryota</taxon>
        <taxon>Fungi</taxon>
        <taxon>Dikarya</taxon>
        <taxon>Ascomycota</taxon>
        <taxon>Pezizomycotina</taxon>
        <taxon>Sordariomycetes</taxon>
        <taxon>Sordariomycetidae</taxon>
        <taxon>Sordariales</taxon>
        <taxon>Sordariaceae</taxon>
        <taxon>Neurospora</taxon>
    </lineage>
</organism>
<gene>
    <name evidence="1" type="ORF">B0T23DRAFT_433858</name>
</gene>
<evidence type="ECO:0000313" key="1">
    <source>
        <dbReference type="EMBL" id="KAK3498904.1"/>
    </source>
</evidence>
<dbReference type="GeneID" id="87878095"/>